<keyword evidence="1" id="KW-1133">Transmembrane helix</keyword>
<gene>
    <name evidence="2" type="ORF">LG649_08905</name>
</gene>
<evidence type="ECO:0000313" key="2">
    <source>
        <dbReference type="EMBL" id="MCB4798964.1"/>
    </source>
</evidence>
<dbReference type="AlphaFoldDB" id="A0A9X1HZE4"/>
<dbReference type="RefSeq" id="WP_226543461.1">
    <property type="nucleotide sequence ID" value="NZ_JAJAPW010000003.1"/>
</dbReference>
<feature type="transmembrane region" description="Helical" evidence="1">
    <location>
        <begin position="32"/>
        <end position="53"/>
    </location>
</feature>
<sequence>MSEDSKVILVALIILTLIVAGIQWLFLRFIHWSAAIVVTGFISFVISFLYVGLKHATPNGSNHSINSLEYISPTFLMFSIFLCGFCLVCYLSKVHTPKIVYGVSLSIIALMVIGSLLAVYITNHYNAIRYHNENYSSCQIEIKTDADVTPIIRRISFKNDTKFKNLTTTIELDENKNVNPINNQNDLRDIPRFTNTIEFQCISTKTGNLFSQEFAFDYTLCQEKKKGKHNQKVLLPIKIVLKTDQKVDLYINNHFIKQYLLNNKE</sequence>
<evidence type="ECO:0000313" key="3">
    <source>
        <dbReference type="Proteomes" id="UP001139199"/>
    </source>
</evidence>
<feature type="transmembrane region" description="Helical" evidence="1">
    <location>
        <begin position="99"/>
        <end position="121"/>
    </location>
</feature>
<organism evidence="2 3">
    <name type="scientific">Neotamlana laminarinivorans</name>
    <dbReference type="NCBI Taxonomy" id="2883124"/>
    <lineage>
        <taxon>Bacteria</taxon>
        <taxon>Pseudomonadati</taxon>
        <taxon>Bacteroidota</taxon>
        <taxon>Flavobacteriia</taxon>
        <taxon>Flavobacteriales</taxon>
        <taxon>Flavobacteriaceae</taxon>
        <taxon>Neotamlana</taxon>
    </lineage>
</organism>
<keyword evidence="1" id="KW-0812">Transmembrane</keyword>
<reference evidence="2" key="1">
    <citation type="submission" date="2021-10" db="EMBL/GenBank/DDBJ databases">
        <title>Tamlana sargassums sp. nov., and Tamlana laminarinivorans sp. nov., two new bacteria isolated from the brown alga.</title>
        <authorList>
            <person name="Li J."/>
        </authorList>
    </citation>
    <scope>NUCLEOTIDE SEQUENCE</scope>
    <source>
        <strain evidence="2">PT2-4</strain>
    </source>
</reference>
<accession>A0A9X1HZE4</accession>
<feature type="transmembrane region" description="Helical" evidence="1">
    <location>
        <begin position="74"/>
        <end position="93"/>
    </location>
</feature>
<keyword evidence="1" id="KW-0472">Membrane</keyword>
<dbReference type="Proteomes" id="UP001139199">
    <property type="component" value="Unassembled WGS sequence"/>
</dbReference>
<dbReference type="EMBL" id="JAJAPW010000003">
    <property type="protein sequence ID" value="MCB4798964.1"/>
    <property type="molecule type" value="Genomic_DNA"/>
</dbReference>
<comment type="caution">
    <text evidence="2">The sequence shown here is derived from an EMBL/GenBank/DDBJ whole genome shotgun (WGS) entry which is preliminary data.</text>
</comment>
<name>A0A9X1HZE4_9FLAO</name>
<feature type="transmembrane region" description="Helical" evidence="1">
    <location>
        <begin position="7"/>
        <end position="26"/>
    </location>
</feature>
<proteinExistence type="predicted"/>
<evidence type="ECO:0000256" key="1">
    <source>
        <dbReference type="SAM" id="Phobius"/>
    </source>
</evidence>
<keyword evidence="3" id="KW-1185">Reference proteome</keyword>
<protein>
    <submittedName>
        <fullName evidence="2">Uncharacterized protein</fullName>
    </submittedName>
</protein>